<proteinExistence type="predicted"/>
<evidence type="ECO:0000313" key="2">
    <source>
        <dbReference type="EMBL" id="CAI3991280.1"/>
    </source>
</evidence>
<feature type="region of interest" description="Disordered" evidence="1">
    <location>
        <begin position="1"/>
        <end position="24"/>
    </location>
</feature>
<evidence type="ECO:0000256" key="1">
    <source>
        <dbReference type="SAM" id="MobiDB-lite"/>
    </source>
</evidence>
<dbReference type="OrthoDB" id="442751at2759"/>
<comment type="caution">
    <text evidence="2">The sequence shown here is derived from an EMBL/GenBank/DDBJ whole genome shotgun (WGS) entry which is preliminary data.</text>
</comment>
<name>A0A9P1FYF3_9DINO</name>
<sequence>MMSGDDLMGAPVAFQHEATEEDPEEAEVAASASLALRQMMQPREESQDLVQQRIDEAKYKEQLQRVQRGVKSYLKLQNFNRSMWSETFGYGKRERRFPDFWEQQEKRTQEAIDNWPLNPARLEDMQKSDDVQDWVMVMLKILGIDEQDQAPEAGKVPGTVAPRLRRRWRGHLQVAGTFTKAGTEFFYIDMSKGPFCVFPEKAVVMEIWREQRLVQVSAALVVNDWKEPRAGAFGRMLETNDGDGTVMPVIPQKGDGVAFPACQHFQRNFQDFIDGCLEPDAATG</sequence>
<reference evidence="2" key="1">
    <citation type="submission" date="2022-10" db="EMBL/GenBank/DDBJ databases">
        <authorList>
            <person name="Chen Y."/>
            <person name="Dougan E. K."/>
            <person name="Chan C."/>
            <person name="Rhodes N."/>
            <person name="Thang M."/>
        </authorList>
    </citation>
    <scope>NUCLEOTIDE SEQUENCE</scope>
</reference>
<protein>
    <submittedName>
        <fullName evidence="2">Uncharacterized protein</fullName>
    </submittedName>
</protein>
<dbReference type="AlphaFoldDB" id="A0A9P1FYF3"/>
<accession>A0A9P1FYF3</accession>
<dbReference type="EMBL" id="CAMXCT010001569">
    <property type="protein sequence ID" value="CAI3991280.1"/>
    <property type="molecule type" value="Genomic_DNA"/>
</dbReference>
<dbReference type="Proteomes" id="UP001152797">
    <property type="component" value="Unassembled WGS sequence"/>
</dbReference>
<gene>
    <name evidence="2" type="ORF">C1SCF055_LOCUS18202</name>
</gene>
<dbReference type="EMBL" id="CAMXCT020001569">
    <property type="protein sequence ID" value="CAL1144655.1"/>
    <property type="molecule type" value="Genomic_DNA"/>
</dbReference>
<reference evidence="3 4" key="2">
    <citation type="submission" date="2024-05" db="EMBL/GenBank/DDBJ databases">
        <authorList>
            <person name="Chen Y."/>
            <person name="Shah S."/>
            <person name="Dougan E. K."/>
            <person name="Thang M."/>
            <person name="Chan C."/>
        </authorList>
    </citation>
    <scope>NUCLEOTIDE SEQUENCE [LARGE SCALE GENOMIC DNA]</scope>
</reference>
<dbReference type="EMBL" id="CAMXCT030001569">
    <property type="protein sequence ID" value="CAL4778592.1"/>
    <property type="molecule type" value="Genomic_DNA"/>
</dbReference>
<evidence type="ECO:0000313" key="3">
    <source>
        <dbReference type="EMBL" id="CAL4778592.1"/>
    </source>
</evidence>
<organism evidence="2">
    <name type="scientific">Cladocopium goreaui</name>
    <dbReference type="NCBI Taxonomy" id="2562237"/>
    <lineage>
        <taxon>Eukaryota</taxon>
        <taxon>Sar</taxon>
        <taxon>Alveolata</taxon>
        <taxon>Dinophyceae</taxon>
        <taxon>Suessiales</taxon>
        <taxon>Symbiodiniaceae</taxon>
        <taxon>Cladocopium</taxon>
    </lineage>
</organism>
<keyword evidence="4" id="KW-1185">Reference proteome</keyword>
<evidence type="ECO:0000313" key="4">
    <source>
        <dbReference type="Proteomes" id="UP001152797"/>
    </source>
</evidence>